<feature type="transmembrane region" description="Helical" evidence="1">
    <location>
        <begin position="6"/>
        <end position="23"/>
    </location>
</feature>
<keyword evidence="4" id="KW-1185">Reference proteome</keyword>
<keyword evidence="1" id="KW-1133">Transmembrane helix</keyword>
<dbReference type="Proteomes" id="UP001241748">
    <property type="component" value="Unassembled WGS sequence"/>
</dbReference>
<proteinExistence type="predicted"/>
<accession>A0ABV4YY76</accession>
<reference evidence="3 4" key="1">
    <citation type="submission" date="2024-05" db="EMBL/GenBank/DDBJ databases">
        <authorList>
            <person name="Venkateswaran K."/>
        </authorList>
    </citation>
    <scope>NUCLEOTIDE SEQUENCE [LARGE SCALE GENOMIC DNA]</scope>
    <source>
        <strain evidence="3 4">179-C4-2-HS</strain>
    </source>
</reference>
<dbReference type="Pfam" id="PF09648">
    <property type="entry name" value="YycI"/>
    <property type="match status" value="1"/>
</dbReference>
<evidence type="ECO:0000313" key="4">
    <source>
        <dbReference type="Proteomes" id="UP001241748"/>
    </source>
</evidence>
<name>A0ABV4YY76_9BACI</name>
<dbReference type="RefSeq" id="WP_306074367.1">
    <property type="nucleotide sequence ID" value="NZ_JAROBZ020000002.1"/>
</dbReference>
<gene>
    <name evidence="3" type="primary">yycI</name>
    <name evidence="3" type="ORF">P5G62_021905</name>
</gene>
<comment type="caution">
    <text evidence="3">The sequence shown here is derived from an EMBL/GenBank/DDBJ whole genome shotgun (WGS) entry which is preliminary data.</text>
</comment>
<evidence type="ECO:0000256" key="1">
    <source>
        <dbReference type="SAM" id="Phobius"/>
    </source>
</evidence>
<organism evidence="3 4">
    <name type="scientific">Neobacillus driksii</name>
    <dbReference type="NCBI Taxonomy" id="3035913"/>
    <lineage>
        <taxon>Bacteria</taxon>
        <taxon>Bacillati</taxon>
        <taxon>Bacillota</taxon>
        <taxon>Bacilli</taxon>
        <taxon>Bacillales</taxon>
        <taxon>Bacillaceae</taxon>
        <taxon>Neobacillus</taxon>
    </lineage>
</organism>
<keyword evidence="1" id="KW-0472">Membrane</keyword>
<evidence type="ECO:0000259" key="2">
    <source>
        <dbReference type="Pfam" id="PF09648"/>
    </source>
</evidence>
<dbReference type="Gene3D" id="2.40.128.690">
    <property type="entry name" value="YycH protein, domain 3-like"/>
    <property type="match status" value="1"/>
</dbReference>
<feature type="domain" description="Regulatory protein YycH-like" evidence="2">
    <location>
        <begin position="40"/>
        <end position="248"/>
    </location>
</feature>
<dbReference type="EMBL" id="JAROBZ020000002">
    <property type="protein sequence ID" value="MFB3169760.1"/>
    <property type="molecule type" value="Genomic_DNA"/>
</dbReference>
<evidence type="ECO:0000313" key="3">
    <source>
        <dbReference type="EMBL" id="MFB3169760.1"/>
    </source>
</evidence>
<keyword evidence="1" id="KW-0812">Transmembrane</keyword>
<sequence>MDWSKIKTIFIITFLILDVYLLFQFMKIRDANKYEYITPTSIEETLKLDEISYKELPKGTFKDQYLSAKPKLFTRDDILKLKGQTTALKEPSTSLQMKLDKPIPLNEKFEAADITAFIKDNVLYGDQYQFWKKDDKKNTITYFQHYGNMTLYENLSGMLTFHIDEKNQIDSYEQTYLEDIEKMTEKEEILPPLKALETLYQKGMLKPKSKITKVELGYSSLIQLSASQALAPTWRFVVDDNQSLFVNALEGQIIEFNSDGN</sequence>
<protein>
    <submittedName>
        <fullName evidence="3">Two-component system regulatory protein YycI</fullName>
    </submittedName>
</protein>
<dbReference type="InterPro" id="IPR018604">
    <property type="entry name" value="YycI-like"/>
</dbReference>